<proteinExistence type="predicted"/>
<gene>
    <name evidence="1" type="ORF">F929_03728</name>
</gene>
<name>R8YQV5_9GAMM</name>
<organism evidence="1 2">
    <name type="scientific">Acinetobacter lactucae</name>
    <dbReference type="NCBI Taxonomy" id="1785128"/>
    <lineage>
        <taxon>Bacteria</taxon>
        <taxon>Pseudomonadati</taxon>
        <taxon>Pseudomonadota</taxon>
        <taxon>Gammaproteobacteria</taxon>
        <taxon>Moraxellales</taxon>
        <taxon>Moraxellaceae</taxon>
        <taxon>Acinetobacter</taxon>
        <taxon>Acinetobacter calcoaceticus/baumannii complex</taxon>
    </lineage>
</organism>
<protein>
    <submittedName>
        <fullName evidence="1">Uncharacterized protein</fullName>
    </submittedName>
</protein>
<dbReference type="HOGENOM" id="CLU_348011_0_0_6"/>
<dbReference type="EMBL" id="APQO01000008">
    <property type="protein sequence ID" value="EOQ71810.1"/>
    <property type="molecule type" value="Genomic_DNA"/>
</dbReference>
<accession>R8YQV5</accession>
<evidence type="ECO:0000313" key="2">
    <source>
        <dbReference type="Proteomes" id="UP000013986"/>
    </source>
</evidence>
<sequence length="811" mass="91312">EVREPKFNQDKLDTSLNLFNQTISRTVDKSTVSLTDSASKLSFNAETQKLSIQTNASRVIFKYWPKGSTATASNTFTVDMQATTTAGQFVLDIGAIQAHIDYSYSYTHKYNTDFYGVKLTDGTGTIKRSVNIAQAFSGGKVIANPIIDINDIDYSVKGKPDIINKKYLLIKDIPVETKRVEVKYRINPSPENWGTLIYSADFNNDYNGYLVNLSGLEAPDRNVMYDFVYILYDAKGHILGGNSFEYTLSMANYWEDADPALNGNILNIFDERFKNAIFSDKDKSINGKVDVNQAISSSGGEVVATLISNSPFKMKYTFTEAQLTGYKANKSDYQISFFFKGKNGIYEKKDPTRYAYNGFSHLDIELEFTKDEFDRFYNITESINKVSNGFLDVKIGLYQDQRYLEIGGGLQNLSVSTVYVGPPIYNLASSSKISLYSQSTIRLTNQPLNTTSLEFFVRKQESSYFDYTLGRFQYRFSDWKRYQATPVYDIYGEKIEGVFEIYLGDLSPDNHYQFEYVSFNKMEIINRQQGDFRTTKNQEGYGGIAISSVSTIPLNYGSNGFVMPNWGNVKEPNGYGQLGENGFAFFIPTIWDINPPAYGFPSAYVKIKYRQVGTKDWITSYAFADEKTGYFYWKTDDLTAGEYEFQVRSHKFFDEAWDDIVEDAKLNLQLIGKVSIGTELGSLKVLEQWSSSLFQNQITFAGQPIGSSQVTIKYGTAAGLLNKTAVLPVDSEGKAILDVLELAEQNLLGSTTVYYSYETTDASGKLLNRATGYVNVGVGAGSGQHTNQLNDSWLDFQPAQNNGSKMELFYR</sequence>
<dbReference type="Proteomes" id="UP000013986">
    <property type="component" value="Unassembled WGS sequence"/>
</dbReference>
<feature type="non-terminal residue" evidence="1">
    <location>
        <position position="1"/>
    </location>
</feature>
<reference evidence="1 2" key="1">
    <citation type="submission" date="2013-02" db="EMBL/GenBank/DDBJ databases">
        <title>The Genome Sequence of Acinetobacter pittii ANC 4052.</title>
        <authorList>
            <consortium name="The Broad Institute Genome Sequencing Platform"/>
            <consortium name="The Broad Institute Genome Sequencing Center for Infectious Disease"/>
            <person name="Cerqueira G."/>
            <person name="Feldgarden M."/>
            <person name="Courvalin P."/>
            <person name="Perichon B."/>
            <person name="Grillot-Courvalin C."/>
            <person name="Clermont D."/>
            <person name="Rocha E."/>
            <person name="Yoon E.-J."/>
            <person name="Nemec A."/>
            <person name="Walker B."/>
            <person name="Young S.K."/>
            <person name="Zeng Q."/>
            <person name="Gargeya S."/>
            <person name="Fitzgerald M."/>
            <person name="Haas B."/>
            <person name="Abouelleil A."/>
            <person name="Alvarado L."/>
            <person name="Arachchi H.M."/>
            <person name="Berlin A.M."/>
            <person name="Chapman S.B."/>
            <person name="Dewar J."/>
            <person name="Goldberg J."/>
            <person name="Griggs A."/>
            <person name="Gujja S."/>
            <person name="Hansen M."/>
            <person name="Howarth C."/>
            <person name="Imamovic A."/>
            <person name="Larimer J."/>
            <person name="McCowan C."/>
            <person name="Murphy C."/>
            <person name="Neiman D."/>
            <person name="Pearson M."/>
            <person name="Priest M."/>
            <person name="Roberts A."/>
            <person name="Saif S."/>
            <person name="Shea T."/>
            <person name="Sisk P."/>
            <person name="Sykes S."/>
            <person name="Wortman J."/>
            <person name="Nusbaum C."/>
            <person name="Birren B."/>
        </authorList>
    </citation>
    <scope>NUCLEOTIDE SEQUENCE [LARGE SCALE GENOMIC DNA]</scope>
    <source>
        <strain evidence="1 2">ANC 4052</strain>
    </source>
</reference>
<dbReference type="AlphaFoldDB" id="R8YQV5"/>
<evidence type="ECO:0000313" key="1">
    <source>
        <dbReference type="EMBL" id="EOQ71810.1"/>
    </source>
</evidence>
<feature type="non-terminal residue" evidence="1">
    <location>
        <position position="811"/>
    </location>
</feature>
<comment type="caution">
    <text evidence="1">The sequence shown here is derived from an EMBL/GenBank/DDBJ whole genome shotgun (WGS) entry which is preliminary data.</text>
</comment>